<keyword evidence="3 5" id="KW-0808">Transferase</keyword>
<dbReference type="EC" id="2.4.-.-" evidence="5"/>
<keyword evidence="2 5" id="KW-0328">Glycosyltransferase</keyword>
<accession>A0A955E139</accession>
<dbReference type="InterPro" id="IPR001173">
    <property type="entry name" value="Glyco_trans_2-like"/>
</dbReference>
<dbReference type="InterPro" id="IPR029044">
    <property type="entry name" value="Nucleotide-diphossugar_trans"/>
</dbReference>
<dbReference type="Gene3D" id="3.90.550.10">
    <property type="entry name" value="Spore Coat Polysaccharide Biosynthesis Protein SpsA, Chain A"/>
    <property type="match status" value="1"/>
</dbReference>
<dbReference type="EMBL" id="JAGQNY010000014">
    <property type="protein sequence ID" value="MCA9302395.1"/>
    <property type="molecule type" value="Genomic_DNA"/>
</dbReference>
<evidence type="ECO:0000256" key="1">
    <source>
        <dbReference type="ARBA" id="ARBA00006739"/>
    </source>
</evidence>
<organism evidence="5 6">
    <name type="scientific">candidate division WWE3 bacterium</name>
    <dbReference type="NCBI Taxonomy" id="2053526"/>
    <lineage>
        <taxon>Bacteria</taxon>
        <taxon>Katanobacteria</taxon>
    </lineage>
</organism>
<reference evidence="5" key="1">
    <citation type="submission" date="2020-04" db="EMBL/GenBank/DDBJ databases">
        <authorList>
            <person name="Zhang T."/>
        </authorList>
    </citation>
    <scope>NUCLEOTIDE SEQUENCE</scope>
    <source>
        <strain evidence="5">HKST-UBA80</strain>
    </source>
</reference>
<evidence type="ECO:0000259" key="4">
    <source>
        <dbReference type="Pfam" id="PF00535"/>
    </source>
</evidence>
<dbReference type="Proteomes" id="UP000714817">
    <property type="component" value="Unassembled WGS sequence"/>
</dbReference>
<protein>
    <submittedName>
        <fullName evidence="5">Glycosyltransferase</fullName>
        <ecNumber evidence="5">2.4.-.-</ecNumber>
    </submittedName>
</protein>
<dbReference type="PANTHER" id="PTHR43630:SF1">
    <property type="entry name" value="POLY-BETA-1,6-N-ACETYL-D-GLUCOSAMINE SYNTHASE"/>
    <property type="match status" value="1"/>
</dbReference>
<reference evidence="5" key="2">
    <citation type="journal article" date="2021" name="Microbiome">
        <title>Successional dynamics and alternative stable states in a saline activated sludge microbial community over 9 years.</title>
        <authorList>
            <person name="Wang Y."/>
            <person name="Ye J."/>
            <person name="Ju F."/>
            <person name="Liu L."/>
            <person name="Boyd J.A."/>
            <person name="Deng Y."/>
            <person name="Parks D.H."/>
            <person name="Jiang X."/>
            <person name="Yin X."/>
            <person name="Woodcroft B.J."/>
            <person name="Tyson G.W."/>
            <person name="Hugenholtz P."/>
            <person name="Polz M.F."/>
            <person name="Zhang T."/>
        </authorList>
    </citation>
    <scope>NUCLEOTIDE SEQUENCE</scope>
    <source>
        <strain evidence="5">HKST-UBA80</strain>
    </source>
</reference>
<dbReference type="AlphaFoldDB" id="A0A955E139"/>
<dbReference type="PANTHER" id="PTHR43630">
    <property type="entry name" value="POLY-BETA-1,6-N-ACETYL-D-GLUCOSAMINE SYNTHASE"/>
    <property type="match status" value="1"/>
</dbReference>
<gene>
    <name evidence="5" type="ORF">KDA10_03505</name>
</gene>
<dbReference type="SUPFAM" id="SSF53448">
    <property type="entry name" value="Nucleotide-diphospho-sugar transferases"/>
    <property type="match status" value="1"/>
</dbReference>
<comment type="caution">
    <text evidence="5">The sequence shown here is derived from an EMBL/GenBank/DDBJ whole genome shotgun (WGS) entry which is preliminary data.</text>
</comment>
<proteinExistence type="inferred from homology"/>
<dbReference type="Pfam" id="PF00535">
    <property type="entry name" value="Glycos_transf_2"/>
    <property type="match status" value="1"/>
</dbReference>
<sequence>MLSIIVTAYREPKTIKVAIDSIQKQISHEDEVLVICPDPETVKSVEELKNQYKNIILFKDERKGKPAALNIGLRHAKGEIIVLTDGDVFLESNAIPMLVKNLYLDKNIGAVCGHPISLNSKNTILGYWSHALTNILNNNRKLLSKQNRYIQCSGYLYAIRAGIVDSIPENSLADDAVISYKVHEAGYRIAYEEEALVKVKYPLNYYDWLKQKTRSTAGHTQAEIYKPEKNNRSFLGEIGQGGLSVILFATNPKEFFWSSLLLLARLHVWGLIFYKVKIKNEPLLKLWTPVESTK</sequence>
<evidence type="ECO:0000256" key="2">
    <source>
        <dbReference type="ARBA" id="ARBA00022676"/>
    </source>
</evidence>
<dbReference type="GO" id="GO:0016757">
    <property type="term" value="F:glycosyltransferase activity"/>
    <property type="evidence" value="ECO:0007669"/>
    <property type="project" value="UniProtKB-KW"/>
</dbReference>
<evidence type="ECO:0000256" key="3">
    <source>
        <dbReference type="ARBA" id="ARBA00022679"/>
    </source>
</evidence>
<evidence type="ECO:0000313" key="5">
    <source>
        <dbReference type="EMBL" id="MCA9302395.1"/>
    </source>
</evidence>
<feature type="domain" description="Glycosyltransferase 2-like" evidence="4">
    <location>
        <begin position="3"/>
        <end position="154"/>
    </location>
</feature>
<evidence type="ECO:0000313" key="6">
    <source>
        <dbReference type="Proteomes" id="UP000714817"/>
    </source>
</evidence>
<name>A0A955E139_UNCKA</name>
<comment type="similarity">
    <text evidence="1">Belongs to the glycosyltransferase 2 family.</text>
</comment>